<keyword evidence="1" id="KW-0678">Repressor</keyword>
<dbReference type="PROSITE" id="PS50932">
    <property type="entry name" value="HTH_LACI_2"/>
    <property type="match status" value="1"/>
</dbReference>
<evidence type="ECO:0000256" key="1">
    <source>
        <dbReference type="ARBA" id="ARBA00022491"/>
    </source>
</evidence>
<dbReference type="InterPro" id="IPR028082">
    <property type="entry name" value="Peripla_BP_I"/>
</dbReference>
<evidence type="ECO:0000313" key="6">
    <source>
        <dbReference type="EMBL" id="QDX27271.1"/>
    </source>
</evidence>
<sequence>MSEATIRDVARRAQVSIASVSRALNGLDNVRAETRDRVLAAASELGYVPHAGARSLSLARAHAIGVVLPDLHGEFFSEFVRGMDREAGRRGYVMLLSNIHDESEQAAAALRAMRGRVDGLIVMAPHLSEAMLRRSLPAGLPSLLINGPEGMEDGPTVRLDNDAAVEAMIAHLVATGRRRIAHIAGPEGNVDARERVAAFRASMARHLPDADPVIVAGDFSEEGGEATARAIIAGQIDCDAVFAANDMMALGCLQALRSAGVDVPGRIAVAGFDDVPLARYLGLTTMRVRIAEMGARAITRLIDILEGKGADDAAERHQAELVVRSTTGARAT</sequence>
<gene>
    <name evidence="6" type="ORF">FPZ54_15500</name>
</gene>
<dbReference type="Pfam" id="PF13377">
    <property type="entry name" value="Peripla_BP_3"/>
    <property type="match status" value="1"/>
</dbReference>
<dbReference type="EMBL" id="CP042239">
    <property type="protein sequence ID" value="QDX27271.1"/>
    <property type="molecule type" value="Genomic_DNA"/>
</dbReference>
<dbReference type="SMART" id="SM00354">
    <property type="entry name" value="HTH_LACI"/>
    <property type="match status" value="1"/>
</dbReference>
<dbReference type="GO" id="GO:0003700">
    <property type="term" value="F:DNA-binding transcription factor activity"/>
    <property type="evidence" value="ECO:0007669"/>
    <property type="project" value="TreeGrafter"/>
</dbReference>
<organism evidence="6 7">
    <name type="scientific">Sphingomonas suaedae</name>
    <dbReference type="NCBI Taxonomy" id="2599297"/>
    <lineage>
        <taxon>Bacteria</taxon>
        <taxon>Pseudomonadati</taxon>
        <taxon>Pseudomonadota</taxon>
        <taxon>Alphaproteobacteria</taxon>
        <taxon>Sphingomonadales</taxon>
        <taxon>Sphingomonadaceae</taxon>
        <taxon>Sphingomonas</taxon>
    </lineage>
</organism>
<dbReference type="GO" id="GO:0000976">
    <property type="term" value="F:transcription cis-regulatory region binding"/>
    <property type="evidence" value="ECO:0007669"/>
    <property type="project" value="TreeGrafter"/>
</dbReference>
<dbReference type="AlphaFoldDB" id="A0A518RIL7"/>
<dbReference type="CDD" id="cd01392">
    <property type="entry name" value="HTH_LacI"/>
    <property type="match status" value="1"/>
</dbReference>
<dbReference type="SUPFAM" id="SSF47413">
    <property type="entry name" value="lambda repressor-like DNA-binding domains"/>
    <property type="match status" value="1"/>
</dbReference>
<accession>A0A518RIL7</accession>
<dbReference type="PROSITE" id="PS00356">
    <property type="entry name" value="HTH_LACI_1"/>
    <property type="match status" value="1"/>
</dbReference>
<dbReference type="InterPro" id="IPR046335">
    <property type="entry name" value="LacI/GalR-like_sensor"/>
</dbReference>
<evidence type="ECO:0000313" key="7">
    <source>
        <dbReference type="Proteomes" id="UP000318055"/>
    </source>
</evidence>
<dbReference type="SUPFAM" id="SSF53822">
    <property type="entry name" value="Periplasmic binding protein-like I"/>
    <property type="match status" value="1"/>
</dbReference>
<evidence type="ECO:0000259" key="5">
    <source>
        <dbReference type="PROSITE" id="PS50932"/>
    </source>
</evidence>
<keyword evidence="3" id="KW-0238">DNA-binding</keyword>
<evidence type="ECO:0000256" key="2">
    <source>
        <dbReference type="ARBA" id="ARBA00023015"/>
    </source>
</evidence>
<keyword evidence="7" id="KW-1185">Reference proteome</keyword>
<dbReference type="Pfam" id="PF00356">
    <property type="entry name" value="LacI"/>
    <property type="match status" value="1"/>
</dbReference>
<dbReference type="PANTHER" id="PTHR30146:SF151">
    <property type="entry name" value="HTH-TYPE TRANSCRIPTIONAL REPRESSOR CYTR"/>
    <property type="match status" value="1"/>
</dbReference>
<evidence type="ECO:0000256" key="3">
    <source>
        <dbReference type="ARBA" id="ARBA00023125"/>
    </source>
</evidence>
<proteinExistence type="predicted"/>
<name>A0A518RIL7_9SPHN</name>
<dbReference type="PANTHER" id="PTHR30146">
    <property type="entry name" value="LACI-RELATED TRANSCRIPTIONAL REPRESSOR"/>
    <property type="match status" value="1"/>
</dbReference>
<dbReference type="OrthoDB" id="8433438at2"/>
<dbReference type="InterPro" id="IPR010982">
    <property type="entry name" value="Lambda_DNA-bd_dom_sf"/>
</dbReference>
<keyword evidence="4" id="KW-0804">Transcription</keyword>
<feature type="domain" description="HTH lacI-type" evidence="5">
    <location>
        <begin position="4"/>
        <end position="58"/>
    </location>
</feature>
<dbReference type="CDD" id="cd06267">
    <property type="entry name" value="PBP1_LacI_sugar_binding-like"/>
    <property type="match status" value="1"/>
</dbReference>
<dbReference type="KEGG" id="ssua:FPZ54_15500"/>
<evidence type="ECO:0000256" key="4">
    <source>
        <dbReference type="ARBA" id="ARBA00023163"/>
    </source>
</evidence>
<dbReference type="InterPro" id="IPR000843">
    <property type="entry name" value="HTH_LacI"/>
</dbReference>
<protein>
    <submittedName>
        <fullName evidence="6">LacI family transcriptional regulator</fullName>
    </submittedName>
</protein>
<dbReference type="Gene3D" id="1.10.260.40">
    <property type="entry name" value="lambda repressor-like DNA-binding domains"/>
    <property type="match status" value="1"/>
</dbReference>
<dbReference type="Gene3D" id="3.40.50.2300">
    <property type="match status" value="2"/>
</dbReference>
<dbReference type="RefSeq" id="WP_145848681.1">
    <property type="nucleotide sequence ID" value="NZ_CP042239.1"/>
</dbReference>
<keyword evidence="2" id="KW-0805">Transcription regulation</keyword>
<reference evidence="6 7" key="1">
    <citation type="submission" date="2019-07" db="EMBL/GenBank/DDBJ databases">
        <title>Sphingomonas alkalisoli sp. nov., isolated from rhizosphere soil of Suaedae salsa.</title>
        <authorList>
            <person name="Zhang H."/>
            <person name="Xu L."/>
            <person name="Zhang J.-X."/>
            <person name="Sun J.-Q."/>
        </authorList>
    </citation>
    <scope>NUCLEOTIDE SEQUENCE [LARGE SCALE GENOMIC DNA]</scope>
    <source>
        <strain evidence="6 7">XS-10</strain>
    </source>
</reference>
<dbReference type="Proteomes" id="UP000318055">
    <property type="component" value="Chromosome"/>
</dbReference>